<dbReference type="AlphaFoldDB" id="A0A8J7U2B3"/>
<keyword evidence="2" id="KW-1185">Reference proteome</keyword>
<dbReference type="Proteomes" id="UP000664417">
    <property type="component" value="Unassembled WGS sequence"/>
</dbReference>
<reference evidence="1" key="1">
    <citation type="submission" date="2021-03" db="EMBL/GenBank/DDBJ databases">
        <authorList>
            <person name="Wang G."/>
        </authorList>
    </citation>
    <scope>NUCLEOTIDE SEQUENCE</scope>
    <source>
        <strain evidence="1">KCTC 12899</strain>
    </source>
</reference>
<comment type="caution">
    <text evidence="1">The sequence shown here is derived from an EMBL/GenBank/DDBJ whole genome shotgun (WGS) entry which is preliminary data.</text>
</comment>
<dbReference type="RefSeq" id="WP_207858184.1">
    <property type="nucleotide sequence ID" value="NZ_JAFREP010000005.1"/>
</dbReference>
<organism evidence="1 2">
    <name type="scientific">Acanthopleuribacter pedis</name>
    <dbReference type="NCBI Taxonomy" id="442870"/>
    <lineage>
        <taxon>Bacteria</taxon>
        <taxon>Pseudomonadati</taxon>
        <taxon>Acidobacteriota</taxon>
        <taxon>Holophagae</taxon>
        <taxon>Acanthopleuribacterales</taxon>
        <taxon>Acanthopleuribacteraceae</taxon>
        <taxon>Acanthopleuribacter</taxon>
    </lineage>
</organism>
<evidence type="ECO:0000313" key="1">
    <source>
        <dbReference type="EMBL" id="MBO1318422.1"/>
    </source>
</evidence>
<protein>
    <submittedName>
        <fullName evidence="1">Uncharacterized protein</fullName>
    </submittedName>
</protein>
<sequence length="404" mass="45798">MTHLDRSSFRGTFFSRIFGAVLLLVLITTAGGWVSAAEKNVDPAGYLYAEVTMISGGNYRGAMRWGREEAFWGDHFNSRKEQLPFLKHMPEKRSPGKRSFACRFGDIEQIIVNGTEDAIVHMKSGSMFQVRGYANDVGSKLRIWDEEQGEIEMRWMEIAKIEFIPSETKKKAFHQKRLYGVVSTDQGDLEGYIQWDLEECLHTDELNGEVQGKDKDLKMGEISVIERKDPGVTITLKDGVTFDMYGTNDVNSENRGIMVENATFGRVRISWSRFKKVTFQDVNHTGPSFDTFEHQGKLNGTVTLKNGTTSTGNIVFNMDANEQWAFLNAGNKGMHYTIPLGLVKTLEPRDDRRCLVILHDGTKLTFSEGHDIDHRNLGLLIMTNDQANPEYVAWNDIKTVEFAK</sequence>
<accession>A0A8J7U2B3</accession>
<proteinExistence type="predicted"/>
<name>A0A8J7U2B3_9BACT</name>
<gene>
    <name evidence="1" type="ORF">J3U88_08140</name>
</gene>
<evidence type="ECO:0000313" key="2">
    <source>
        <dbReference type="Proteomes" id="UP000664417"/>
    </source>
</evidence>
<dbReference type="EMBL" id="JAFREP010000005">
    <property type="protein sequence ID" value="MBO1318422.1"/>
    <property type="molecule type" value="Genomic_DNA"/>
</dbReference>